<proteinExistence type="inferred from homology"/>
<evidence type="ECO:0000313" key="3">
    <source>
        <dbReference type="EMBL" id="KAI3830503.1"/>
    </source>
</evidence>
<dbReference type="SUPFAM" id="SSF89124">
    <property type="entry name" value="Nop domain"/>
    <property type="match status" value="1"/>
</dbReference>
<name>A0AAD4RU41_9MAGN</name>
<accession>A0AAD4RU41</accession>
<dbReference type="InterPro" id="IPR036070">
    <property type="entry name" value="Nop_dom_sf"/>
</dbReference>
<dbReference type="SMART" id="SM00931">
    <property type="entry name" value="NOSIC"/>
    <property type="match status" value="1"/>
</dbReference>
<dbReference type="Gene3D" id="1.10.287.4070">
    <property type="match status" value="1"/>
</dbReference>
<dbReference type="Proteomes" id="UP001202328">
    <property type="component" value="Unassembled WGS sequence"/>
</dbReference>
<dbReference type="Pfam" id="PF01798">
    <property type="entry name" value="Nop"/>
    <property type="match status" value="1"/>
</dbReference>
<dbReference type="GO" id="GO:0032040">
    <property type="term" value="C:small-subunit processome"/>
    <property type="evidence" value="ECO:0007669"/>
    <property type="project" value="InterPro"/>
</dbReference>
<gene>
    <name evidence="3" type="ORF">MKW98_030666</name>
</gene>
<dbReference type="PANTHER" id="PTHR10894:SF1">
    <property type="entry name" value="NUCLEOLAR PROTEIN 58"/>
    <property type="match status" value="1"/>
</dbReference>
<protein>
    <recommendedName>
        <fullName evidence="2">NOSIC domain-containing protein</fullName>
    </recommendedName>
</protein>
<comment type="caution">
    <text evidence="3">The sequence shown here is derived from an EMBL/GenBank/DDBJ whole genome shotgun (WGS) entry which is preliminary data.</text>
</comment>
<dbReference type="AlphaFoldDB" id="A0AAD4RU41"/>
<dbReference type="InterPro" id="IPR045056">
    <property type="entry name" value="Nop56/Nop58"/>
</dbReference>
<reference evidence="3" key="1">
    <citation type="submission" date="2022-04" db="EMBL/GenBank/DDBJ databases">
        <title>A functionally conserved STORR gene fusion in Papaver species that diverged 16.8 million years ago.</title>
        <authorList>
            <person name="Catania T."/>
        </authorList>
    </citation>
    <scope>NUCLEOTIDE SEQUENCE</scope>
    <source>
        <strain evidence="3">S-188037</strain>
    </source>
</reference>
<sequence>MLSYFVHCYLKKKLLGGKVDTKISKPIGVVDDLDKELNKFALRVEDSYIHHYLELAYVVSDNILYVRVVNLVRNRTNAASLDFAEVLPEEIETHLKTAAVISMGPELN</sequence>
<dbReference type="InterPro" id="IPR012976">
    <property type="entry name" value="NOSIC"/>
</dbReference>
<evidence type="ECO:0000259" key="2">
    <source>
        <dbReference type="SMART" id="SM00931"/>
    </source>
</evidence>
<evidence type="ECO:0000256" key="1">
    <source>
        <dbReference type="ARBA" id="ARBA00009211"/>
    </source>
</evidence>
<dbReference type="GO" id="GO:0030515">
    <property type="term" value="F:snoRNA binding"/>
    <property type="evidence" value="ECO:0007669"/>
    <property type="project" value="InterPro"/>
</dbReference>
<comment type="similarity">
    <text evidence="1">Belongs to the NOP5/NOP56 family.</text>
</comment>
<dbReference type="EMBL" id="JAJJMB010018262">
    <property type="protein sequence ID" value="KAI3830503.1"/>
    <property type="molecule type" value="Genomic_DNA"/>
</dbReference>
<feature type="domain" description="NOSIC" evidence="2">
    <location>
        <begin position="22"/>
        <end position="74"/>
    </location>
</feature>
<organism evidence="3 4">
    <name type="scientific">Papaver atlanticum</name>
    <dbReference type="NCBI Taxonomy" id="357466"/>
    <lineage>
        <taxon>Eukaryota</taxon>
        <taxon>Viridiplantae</taxon>
        <taxon>Streptophyta</taxon>
        <taxon>Embryophyta</taxon>
        <taxon>Tracheophyta</taxon>
        <taxon>Spermatophyta</taxon>
        <taxon>Magnoliopsida</taxon>
        <taxon>Ranunculales</taxon>
        <taxon>Papaveraceae</taxon>
        <taxon>Papaveroideae</taxon>
        <taxon>Papaver</taxon>
    </lineage>
</organism>
<keyword evidence="4" id="KW-1185">Reference proteome</keyword>
<evidence type="ECO:0000313" key="4">
    <source>
        <dbReference type="Proteomes" id="UP001202328"/>
    </source>
</evidence>
<dbReference type="PANTHER" id="PTHR10894">
    <property type="entry name" value="NUCLEOLAR PROTEIN 5 NUCLEOLAR PROTEIN NOP5 NOP58"/>
    <property type="match status" value="1"/>
</dbReference>
<dbReference type="GO" id="GO:0031428">
    <property type="term" value="C:box C/D methylation guide snoRNP complex"/>
    <property type="evidence" value="ECO:0007669"/>
    <property type="project" value="InterPro"/>
</dbReference>
<dbReference type="InterPro" id="IPR002687">
    <property type="entry name" value="Nop_dom"/>
</dbReference>